<protein>
    <submittedName>
        <fullName evidence="2">NAD(P)-binding domain-containing protein</fullName>
    </submittedName>
</protein>
<dbReference type="Gene3D" id="3.40.50.720">
    <property type="entry name" value="NAD(P)-binding Rossmann-like Domain"/>
    <property type="match status" value="1"/>
</dbReference>
<feature type="domain" description="Pyrroline-5-carboxylate reductase catalytic N-terminal" evidence="1">
    <location>
        <begin position="9"/>
        <end position="90"/>
    </location>
</feature>
<reference evidence="2 3" key="1">
    <citation type="submission" date="2024-03" db="EMBL/GenBank/DDBJ databases">
        <title>Human intestinal bacterial collection.</title>
        <authorList>
            <person name="Pauvert C."/>
            <person name="Hitch T.C.A."/>
            <person name="Clavel T."/>
        </authorList>
    </citation>
    <scope>NUCLEOTIDE SEQUENCE [LARGE SCALE GENOMIC DNA]</scope>
    <source>
        <strain evidence="2 3">CLA-SR-H021</strain>
    </source>
</reference>
<dbReference type="InterPro" id="IPR028939">
    <property type="entry name" value="P5C_Rdtase_cat_N"/>
</dbReference>
<evidence type="ECO:0000313" key="3">
    <source>
        <dbReference type="Proteomes" id="UP001454086"/>
    </source>
</evidence>
<dbReference type="RefSeq" id="WP_008719754.1">
    <property type="nucleotide sequence ID" value="NZ_JAJFEB010000006.1"/>
</dbReference>
<dbReference type="SUPFAM" id="SSF51735">
    <property type="entry name" value="NAD(P)-binding Rossmann-fold domains"/>
    <property type="match status" value="1"/>
</dbReference>
<keyword evidence="3" id="KW-1185">Reference proteome</keyword>
<name>A0ABV1D8J1_9FIRM</name>
<gene>
    <name evidence="2" type="ORF">WMQ36_17205</name>
</gene>
<dbReference type="Proteomes" id="UP001454086">
    <property type="component" value="Unassembled WGS sequence"/>
</dbReference>
<sequence>MIMEPNYNIVVIGMGNIGKYLMPGYRCLLGDKAGSNVFGVRRNPDKVAELQKQVPFPVSAGNTGRLLREKRPDIIIVSTPPAVIPLVAQEDLKPYFEEARRKGWNLPDIYTFGPTPEPRMYLDLLGEDVLAAKFLPSMIKEKQGVPLHKLGAGFLTFAGSFPREREARAIEFSDMFSRSFIVDQDQSLYGLSSKITTYTISDCVCAIADGLGDMGCQVPVKDIASGWRAAFRRHTGLEGQGMYPCAEEDVPAYIREFVCRMSDAWYDGILRYILSLGCDETLAQGFHGANFEAFSLAAQLSDRTGMEEDMRHRATKGGVTEKGISTFRSYFTGHLRQAARDWMEGSLDQSFFDTAEGIAYTINMTVNRHAYRLAAPK</sequence>
<dbReference type="Pfam" id="PF03807">
    <property type="entry name" value="F420_oxidored"/>
    <property type="match status" value="1"/>
</dbReference>
<dbReference type="InterPro" id="IPR036291">
    <property type="entry name" value="NAD(P)-bd_dom_sf"/>
</dbReference>
<dbReference type="EMBL" id="JBBMFM010000072">
    <property type="protein sequence ID" value="MEQ2426711.1"/>
    <property type="molecule type" value="Genomic_DNA"/>
</dbReference>
<evidence type="ECO:0000313" key="2">
    <source>
        <dbReference type="EMBL" id="MEQ2426711.1"/>
    </source>
</evidence>
<organism evidence="2 3">
    <name type="scientific">Enterocloster hominis</name>
    <name type="common">ex Hitch et al. 2024</name>
    <dbReference type="NCBI Taxonomy" id="1917870"/>
    <lineage>
        <taxon>Bacteria</taxon>
        <taxon>Bacillati</taxon>
        <taxon>Bacillota</taxon>
        <taxon>Clostridia</taxon>
        <taxon>Lachnospirales</taxon>
        <taxon>Lachnospiraceae</taxon>
        <taxon>Enterocloster</taxon>
    </lineage>
</organism>
<proteinExistence type="predicted"/>
<evidence type="ECO:0000259" key="1">
    <source>
        <dbReference type="Pfam" id="PF03807"/>
    </source>
</evidence>
<accession>A0ABV1D8J1</accession>
<comment type="caution">
    <text evidence="2">The sequence shown here is derived from an EMBL/GenBank/DDBJ whole genome shotgun (WGS) entry which is preliminary data.</text>
</comment>